<protein>
    <submittedName>
        <fullName evidence="5">Arginase</fullName>
        <ecNumber evidence="5">3.5.3.1</ecNumber>
    </submittedName>
</protein>
<dbReference type="GO" id="GO:0005829">
    <property type="term" value="C:cytosol"/>
    <property type="evidence" value="ECO:0007669"/>
    <property type="project" value="TreeGrafter"/>
</dbReference>
<dbReference type="KEGG" id="eta:ETA_27520"/>
<dbReference type="Gene3D" id="3.40.800.10">
    <property type="entry name" value="Ureohydrolase domain"/>
    <property type="match status" value="1"/>
</dbReference>
<evidence type="ECO:0000256" key="2">
    <source>
        <dbReference type="ARBA" id="ARBA00022801"/>
    </source>
</evidence>
<dbReference type="PANTHER" id="PTHR43782">
    <property type="entry name" value="ARGINASE"/>
    <property type="match status" value="1"/>
</dbReference>
<dbReference type="CDD" id="cd09999">
    <property type="entry name" value="Arginase-like_1"/>
    <property type="match status" value="1"/>
</dbReference>
<evidence type="ECO:0000313" key="5">
    <source>
        <dbReference type="EMBL" id="CAO97798.1"/>
    </source>
</evidence>
<name>B2VFW6_ERWT9</name>
<dbReference type="InterPro" id="IPR006035">
    <property type="entry name" value="Ureohydrolase"/>
</dbReference>
<dbReference type="RefSeq" id="WP_012442455.1">
    <property type="nucleotide sequence ID" value="NC_010694.1"/>
</dbReference>
<dbReference type="Pfam" id="PF00491">
    <property type="entry name" value="Arginase"/>
    <property type="match status" value="1"/>
</dbReference>
<dbReference type="InterPro" id="IPR023696">
    <property type="entry name" value="Ureohydrolase_dom_sf"/>
</dbReference>
<proteinExistence type="inferred from homology"/>
<keyword evidence="2 5" id="KW-0378">Hydrolase</keyword>
<comment type="similarity">
    <text evidence="4">Belongs to the arginase family.</text>
</comment>
<dbReference type="HOGENOM" id="CLU_079830_0_0_6"/>
<keyword evidence="6" id="KW-1185">Reference proteome</keyword>
<dbReference type="AlphaFoldDB" id="B2VFW6"/>
<dbReference type="PROSITE" id="PS51409">
    <property type="entry name" value="ARGINASE_2"/>
    <property type="match status" value="1"/>
</dbReference>
<organism evidence="5 6">
    <name type="scientific">Erwinia tasmaniensis (strain DSM 17950 / CFBP 7177 / CIP 109463 / NCPPB 4357 / Et1/99)</name>
    <dbReference type="NCBI Taxonomy" id="465817"/>
    <lineage>
        <taxon>Bacteria</taxon>
        <taxon>Pseudomonadati</taxon>
        <taxon>Pseudomonadota</taxon>
        <taxon>Gammaproteobacteria</taxon>
        <taxon>Enterobacterales</taxon>
        <taxon>Erwiniaceae</taxon>
        <taxon>Erwinia</taxon>
    </lineage>
</organism>
<dbReference type="EMBL" id="CU468135">
    <property type="protein sequence ID" value="CAO97798.1"/>
    <property type="molecule type" value="Genomic_DNA"/>
</dbReference>
<accession>B2VFW6</accession>
<dbReference type="STRING" id="465817.ETA_27520"/>
<dbReference type="PANTHER" id="PTHR43782:SF3">
    <property type="entry name" value="ARGINASE"/>
    <property type="match status" value="1"/>
</dbReference>
<dbReference type="EC" id="3.5.3.1" evidence="5"/>
<evidence type="ECO:0000256" key="3">
    <source>
        <dbReference type="ARBA" id="ARBA00023211"/>
    </source>
</evidence>
<keyword evidence="3" id="KW-0464">Manganese</keyword>
<dbReference type="SUPFAM" id="SSF52768">
    <property type="entry name" value="Arginase/deacetylase"/>
    <property type="match status" value="1"/>
</dbReference>
<evidence type="ECO:0000313" key="6">
    <source>
        <dbReference type="Proteomes" id="UP000001726"/>
    </source>
</evidence>
<evidence type="ECO:0000256" key="4">
    <source>
        <dbReference type="PROSITE-ProRule" id="PRU00742"/>
    </source>
</evidence>
<gene>
    <name evidence="5" type="primary">rocF</name>
    <name evidence="5" type="ordered locus">ETA_27520</name>
</gene>
<dbReference type="GO" id="GO:0030145">
    <property type="term" value="F:manganese ion binding"/>
    <property type="evidence" value="ECO:0007669"/>
    <property type="project" value="TreeGrafter"/>
</dbReference>
<sequence>MQVKIICSQGRVGDKTDATLRGAKLTADTLGRKFKRKISYIGKFSPCKNDQWKDSLPEAAPTLALLQGELQQCLEQDNTPILALNTCSASLATLPIAAAKYPDMKLLWIDAHGDFNTPHTTSTGYLGGMALAGACGLWDSGYGHGIRPEQVILIGAHDIDEAELLSLKQHSVRNIIPEKVNPENVIKNIEGSKVWIHIDWDVLDPGQINADYKVKGGLPLSTLIDTLKAIPASQVLGLEIAEFSPDENRPEQNEKDLINICDVVDALFLT</sequence>
<keyword evidence="1" id="KW-0479">Metal-binding</keyword>
<reference evidence="5 6" key="1">
    <citation type="journal article" date="2008" name="Environ. Microbiol.">
        <title>The genome of Erwinia tasmaniensis strain Et1/99, a non-pathogenic bacterium in the genus Erwinia.</title>
        <authorList>
            <person name="Kube M."/>
            <person name="Migdoll A.M."/>
            <person name="Mueller I."/>
            <person name="Kuhl H."/>
            <person name="Beck A."/>
            <person name="Reinhardt R."/>
            <person name="Geider K."/>
        </authorList>
    </citation>
    <scope>NUCLEOTIDE SEQUENCE [LARGE SCALE GENOMIC DNA]</scope>
    <source>
        <strain evidence="6">DSM 17950 / CFBP 7177 / CIP 109463 / NCPPB 4357 / Et1/99</strain>
    </source>
</reference>
<dbReference type="GO" id="GO:0004053">
    <property type="term" value="F:arginase activity"/>
    <property type="evidence" value="ECO:0007669"/>
    <property type="project" value="UniProtKB-EC"/>
</dbReference>
<dbReference type="Proteomes" id="UP000001726">
    <property type="component" value="Chromosome"/>
</dbReference>
<dbReference type="OrthoDB" id="9789727at2"/>
<dbReference type="eggNOG" id="COG0010">
    <property type="taxonomic scope" value="Bacteria"/>
</dbReference>
<evidence type="ECO:0000256" key="1">
    <source>
        <dbReference type="ARBA" id="ARBA00022723"/>
    </source>
</evidence>